<feature type="signal peptide" evidence="2">
    <location>
        <begin position="1"/>
        <end position="24"/>
    </location>
</feature>
<dbReference type="Proteomes" id="UP000028643">
    <property type="component" value="Unassembled WGS sequence"/>
</dbReference>
<organism evidence="3 4">
    <name type="scientific">Pseudomonas syringae</name>
    <dbReference type="NCBI Taxonomy" id="317"/>
    <lineage>
        <taxon>Bacteria</taxon>
        <taxon>Pseudomonadati</taxon>
        <taxon>Pseudomonadota</taxon>
        <taxon>Gammaproteobacteria</taxon>
        <taxon>Pseudomonadales</taxon>
        <taxon>Pseudomonadaceae</taxon>
        <taxon>Pseudomonas</taxon>
    </lineage>
</organism>
<dbReference type="Gene3D" id="3.40.190.10">
    <property type="entry name" value="Periplasmic binding protein-like II"/>
    <property type="match status" value="2"/>
</dbReference>
<evidence type="ECO:0000313" key="3">
    <source>
        <dbReference type="EMBL" id="KFE50980.1"/>
    </source>
</evidence>
<name>A0A085V6B7_PSESX</name>
<protein>
    <submittedName>
        <fullName evidence="3">ABC transporter substrate-binding protein</fullName>
    </submittedName>
</protein>
<evidence type="ECO:0000313" key="4">
    <source>
        <dbReference type="Proteomes" id="UP000028643"/>
    </source>
</evidence>
<evidence type="ECO:0000256" key="2">
    <source>
        <dbReference type="SAM" id="SignalP"/>
    </source>
</evidence>
<gene>
    <name evidence="3" type="ORF">IV02_14335</name>
</gene>
<feature type="chain" id="PRO_5001798504" evidence="2">
    <location>
        <begin position="25"/>
        <end position="276"/>
    </location>
</feature>
<dbReference type="AlphaFoldDB" id="A0A085V6B7"/>
<dbReference type="EMBL" id="JPQT01000107">
    <property type="protein sequence ID" value="KFE50980.1"/>
    <property type="molecule type" value="Genomic_DNA"/>
</dbReference>
<proteinExistence type="inferred from homology"/>
<dbReference type="RefSeq" id="WP_020289335.1">
    <property type="nucleotide sequence ID" value="NZ_JPQT01000107.1"/>
</dbReference>
<sequence>MGQPKRLLSSLFLGLLLGPSLTFAAGKCERLIATGSPDAPPFLWRDPQDPKHLIGANADLLKRAAADIGIKVELLYAGKRSQAVDEVRSGRMDLLVDAPLNVAELDSLDYVHPPISHNDIMLWKRRDQVQPFSSLTDLAGFQGAASERIRLTSPFSATVKEHLRVERLPGLTEVFQKLMLGQVDYVFAGRYAGMAMVQTLGLSQDLIAQPTAVDKPGLYLALSFNSACNDSWLRGQLAKKMTESAASDLSGEAVTRNLELWKAQLLQPASVSAPNK</sequence>
<keyword evidence="2" id="KW-0732">Signal</keyword>
<accession>A0A085V6B7</accession>
<comment type="caution">
    <text evidence="3">The sequence shown here is derived from an EMBL/GenBank/DDBJ whole genome shotgun (WGS) entry which is preliminary data.</text>
</comment>
<comment type="similarity">
    <text evidence="1">Belongs to the bacterial solute-binding protein 3 family.</text>
</comment>
<dbReference type="PANTHER" id="PTHR35936">
    <property type="entry name" value="MEMBRANE-BOUND LYTIC MUREIN TRANSGLYCOSYLASE F"/>
    <property type="match status" value="1"/>
</dbReference>
<evidence type="ECO:0000256" key="1">
    <source>
        <dbReference type="ARBA" id="ARBA00010333"/>
    </source>
</evidence>
<dbReference type="PATRIC" id="fig|317.174.peg.2933"/>
<reference evidence="3 4" key="1">
    <citation type="submission" date="2014-07" db="EMBL/GenBank/DDBJ databases">
        <title>Draft Genome Sequences of Environmental Pseudomonas syringae strains.</title>
        <authorList>
            <person name="Baltrus D.A."/>
            <person name="Berge O."/>
            <person name="Morris C."/>
        </authorList>
    </citation>
    <scope>NUCLEOTIDE SEQUENCE [LARGE SCALE GENOMIC DNA]</scope>
    <source>
        <strain evidence="3 4">CEB003</strain>
    </source>
</reference>
<dbReference type="SUPFAM" id="SSF53850">
    <property type="entry name" value="Periplasmic binding protein-like II"/>
    <property type="match status" value="1"/>
</dbReference>
<dbReference type="PANTHER" id="PTHR35936:SF6">
    <property type="entry name" value="AMINO ACID ABC TRANSPORTER SUBSTRATE-BINDING PAAT FAMILY PROTEIN"/>
    <property type="match status" value="1"/>
</dbReference>